<dbReference type="Proteomes" id="UP000501467">
    <property type="component" value="Chromosome"/>
</dbReference>
<accession>A0AAP9NHY7</accession>
<evidence type="ECO:0000259" key="4">
    <source>
        <dbReference type="Pfam" id="PF00717"/>
    </source>
</evidence>
<dbReference type="Gene3D" id="2.10.109.10">
    <property type="entry name" value="Umud Fragment, subunit A"/>
    <property type="match status" value="1"/>
</dbReference>
<dbReference type="CDD" id="cd06529">
    <property type="entry name" value="S24_LexA-like"/>
    <property type="match status" value="1"/>
</dbReference>
<keyword evidence="2" id="KW-0238">DNA-binding</keyword>
<dbReference type="SUPFAM" id="SSF51306">
    <property type="entry name" value="LexA/Signal peptidase"/>
    <property type="match status" value="1"/>
</dbReference>
<evidence type="ECO:0000256" key="3">
    <source>
        <dbReference type="ARBA" id="ARBA00023163"/>
    </source>
</evidence>
<evidence type="ECO:0000256" key="1">
    <source>
        <dbReference type="ARBA" id="ARBA00023015"/>
    </source>
</evidence>
<protein>
    <submittedName>
        <fullName evidence="5">Helix-turn-helix transcriptional regulator</fullName>
    </submittedName>
</protein>
<dbReference type="InterPro" id="IPR036286">
    <property type="entry name" value="LexA/Signal_pep-like_sf"/>
</dbReference>
<dbReference type="GO" id="GO:0003677">
    <property type="term" value="F:DNA binding"/>
    <property type="evidence" value="ECO:0007669"/>
    <property type="project" value="UniProtKB-KW"/>
</dbReference>
<feature type="domain" description="Peptidase S24/S26A/S26B/S26C" evidence="4">
    <location>
        <begin position="47"/>
        <end position="144"/>
    </location>
</feature>
<proteinExistence type="predicted"/>
<keyword evidence="1" id="KW-0805">Transcription regulation</keyword>
<organism evidence="5 6">
    <name type="scientific">Bacteroides fragilis</name>
    <dbReference type="NCBI Taxonomy" id="817"/>
    <lineage>
        <taxon>Bacteria</taxon>
        <taxon>Pseudomonadati</taxon>
        <taxon>Bacteroidota</taxon>
        <taxon>Bacteroidia</taxon>
        <taxon>Bacteroidales</taxon>
        <taxon>Bacteroidaceae</taxon>
        <taxon>Bacteroides</taxon>
    </lineage>
</organism>
<name>A0AAP9NHY7_BACFG</name>
<keyword evidence="3" id="KW-0804">Transcription</keyword>
<dbReference type="EMBL" id="CP054003">
    <property type="protein sequence ID" value="QKH87402.1"/>
    <property type="molecule type" value="Genomic_DNA"/>
</dbReference>
<evidence type="ECO:0000313" key="6">
    <source>
        <dbReference type="Proteomes" id="UP000501467"/>
    </source>
</evidence>
<reference evidence="5 6" key="1">
    <citation type="submission" date="2020-05" db="EMBL/GenBank/DDBJ databases">
        <title>FDA dAtabase for Regulatory Grade micrObial Sequences (FDA-ARGOS): Supporting development and validation of Infectious Disease Dx tests.</title>
        <authorList>
            <person name="Bojja K."/>
            <person name="Kessler A."/>
            <person name="Tallon L."/>
            <person name="Sadzewicz L."/>
            <person name="Zhao X."/>
            <person name="Vavikolanu K."/>
            <person name="Mehta A."/>
            <person name="Aluvathingal J."/>
            <person name="Nadendla S."/>
            <person name="Myers T."/>
            <person name="Yan Y."/>
            <person name="Sichtig H."/>
        </authorList>
    </citation>
    <scope>NUCLEOTIDE SEQUENCE [LARGE SCALE GENOMIC DNA]</scope>
    <source>
        <strain evidence="5 6">FDAARGOS_763</strain>
    </source>
</reference>
<dbReference type="InterPro" id="IPR039418">
    <property type="entry name" value="LexA-like"/>
</dbReference>
<sequence length="152" mass="16799">MFKKEEAIADERPVASLATQPGKGIPLIPIEAMAGALTGEQTVLEYECERYVVPVFKGADFLIPVKGSSMYPKYSSGDIVACQRVPMSDLFFQWNKVYVIDTNQGALIKRIKPGSDKEHVLIVSDNEKYDPFELPISSIHAVALVIGVIRLE</sequence>
<dbReference type="Pfam" id="PF00717">
    <property type="entry name" value="Peptidase_S24"/>
    <property type="match status" value="1"/>
</dbReference>
<evidence type="ECO:0000256" key="2">
    <source>
        <dbReference type="ARBA" id="ARBA00023125"/>
    </source>
</evidence>
<dbReference type="InterPro" id="IPR015927">
    <property type="entry name" value="Peptidase_S24_S26A/B/C"/>
</dbReference>
<dbReference type="PANTHER" id="PTHR40661:SF1">
    <property type="entry name" value="HTH CRO_C1-TYPE DOMAIN-CONTAINING PROTEIN"/>
    <property type="match status" value="1"/>
</dbReference>
<evidence type="ECO:0000313" key="5">
    <source>
        <dbReference type="EMBL" id="QKH87402.1"/>
    </source>
</evidence>
<dbReference type="PANTHER" id="PTHR40661">
    <property type="match status" value="1"/>
</dbReference>
<gene>
    <name evidence="5" type="ORF">FOC69_22745</name>
</gene>
<dbReference type="AlphaFoldDB" id="A0AAP9NHY7"/>